<comment type="caution">
    <text evidence="1">The sequence shown here is derived from an EMBL/GenBank/DDBJ whole genome shotgun (WGS) entry which is preliminary data.</text>
</comment>
<evidence type="ECO:0000313" key="1">
    <source>
        <dbReference type="EMBL" id="KPZ23953.1"/>
    </source>
</evidence>
<reference evidence="1 2" key="1">
    <citation type="submission" date="2015-09" db="EMBL/GenBank/DDBJ databases">
        <title>Genome announcement of multiple Pseudomonas syringae strains.</title>
        <authorList>
            <person name="Thakur S."/>
            <person name="Wang P.W."/>
            <person name="Gong Y."/>
            <person name="Weir B.S."/>
            <person name="Guttman D.S."/>
        </authorList>
    </citation>
    <scope>NUCLEOTIDE SEQUENCE [LARGE SCALE GENOMIC DNA]</scope>
    <source>
        <strain evidence="1 2">ICMP3963</strain>
    </source>
</reference>
<protein>
    <submittedName>
        <fullName evidence="1">Uncharacterized protein</fullName>
    </submittedName>
</protein>
<gene>
    <name evidence="1" type="ORF">ALO40_101350</name>
</gene>
<evidence type="ECO:0000313" key="2">
    <source>
        <dbReference type="Proteomes" id="UP000050317"/>
    </source>
</evidence>
<dbReference type="EMBL" id="LJRR01000057">
    <property type="protein sequence ID" value="KPZ23953.1"/>
    <property type="molecule type" value="Genomic_DNA"/>
</dbReference>
<dbReference type="Proteomes" id="UP000050317">
    <property type="component" value="Unassembled WGS sequence"/>
</dbReference>
<dbReference type="AlphaFoldDB" id="A0A0N8TH68"/>
<sequence>MIAVSVAHLVGRGKGHGVCSSVLVVFRGLAGCTPDHRGRVAKTLWGFARLCGVCVV</sequence>
<proteinExistence type="predicted"/>
<accession>A0A0N8TH68</accession>
<organism evidence="1 2">
    <name type="scientific">Pseudomonas syringae pv. viburni</name>
    <dbReference type="NCBI Taxonomy" id="251703"/>
    <lineage>
        <taxon>Bacteria</taxon>
        <taxon>Pseudomonadati</taxon>
        <taxon>Pseudomonadota</taxon>
        <taxon>Gammaproteobacteria</taxon>
        <taxon>Pseudomonadales</taxon>
        <taxon>Pseudomonadaceae</taxon>
        <taxon>Pseudomonas</taxon>
    </lineage>
</organism>
<name>A0A0N8TH68_9PSED</name>